<feature type="non-terminal residue" evidence="4">
    <location>
        <position position="734"/>
    </location>
</feature>
<protein>
    <recommendedName>
        <fullName evidence="6">Peptidase M28 domain-containing protein</fullName>
    </recommendedName>
</protein>
<dbReference type="Pfam" id="PF14870">
    <property type="entry name" value="PSII_BNR"/>
    <property type="match status" value="1"/>
</dbReference>
<proteinExistence type="predicted"/>
<dbReference type="GO" id="GO:0006508">
    <property type="term" value="P:proteolysis"/>
    <property type="evidence" value="ECO:0007669"/>
    <property type="project" value="InterPro"/>
</dbReference>
<reference evidence="4 5" key="1">
    <citation type="journal article" date="2016" name="Nat. Commun.">
        <title>Thousands of microbial genomes shed light on interconnected biogeochemical processes in an aquifer system.</title>
        <authorList>
            <person name="Anantharaman K."/>
            <person name="Brown C.T."/>
            <person name="Hug L.A."/>
            <person name="Sharon I."/>
            <person name="Castelle C.J."/>
            <person name="Probst A.J."/>
            <person name="Thomas B.C."/>
            <person name="Singh A."/>
            <person name="Wilkins M.J."/>
            <person name="Karaoz U."/>
            <person name="Brodie E.L."/>
            <person name="Williams K.H."/>
            <person name="Hubbard S.S."/>
            <person name="Banfield J.F."/>
        </authorList>
    </citation>
    <scope>NUCLEOTIDE SEQUENCE [LARGE SCALE GENOMIC DNA]</scope>
</reference>
<dbReference type="InterPro" id="IPR045175">
    <property type="entry name" value="M28_fam"/>
</dbReference>
<name>A0A1F5F4B6_9BACT</name>
<dbReference type="Proteomes" id="UP000177187">
    <property type="component" value="Unassembled WGS sequence"/>
</dbReference>
<dbReference type="CDD" id="cd15482">
    <property type="entry name" value="Sialidase_non-viral"/>
    <property type="match status" value="1"/>
</dbReference>
<dbReference type="EMBL" id="MFAF01000102">
    <property type="protein sequence ID" value="OGD74472.1"/>
    <property type="molecule type" value="Genomic_DNA"/>
</dbReference>
<sequence length="734" mass="79260">MKRIAILLTLISATAPAAEYLALVPADAPGTGVFYGYFDDGELRVTTSPVNAVCALPDHRDNLYIVFAPSDAAELPPGIDRLGRLTDGAEICNLGTDDLRELIGLGYRLCHLEPTIKAPRRDVPPDILTADAQELVDKVDLDRIDAYDYDLTEFRTRYAYTPQNDLAGDYLAAELADSGFEVTREIWLGASPQSLGAEGGLIAFTLASSHLFYSTDGGTTFAEYFPTGEIEAWQASACAVFPPATIHFAGGDTYRRSDDGGLTWSDTPFDLGSETNYLSTMAFADADTGYLFSASGDVWRTEDSGSAWEPVGGTGMEIFAAACLPGDPLTVFGVSRDETVLRSADGGETWETVNSSPSGPTLYDVAFGDCDRGLAVGVQNSLLVTDDGGETWIPSQIPGVDPAQQLLAVTAAGPLEFIVGSLYGEMYRTTDGGADWETVTTAKASAVNVLDWDGTGERVWLATKDGPAYTDEELDGLTWRLEGLDPGTSILWENIIGEKTGSEYPEGYVYGTAHFDSISGRGGEDEDPYICAPGANDNGSGSAALLEMSRVLADYTPRRSLRLVFFNAEELGLHGSSHHARQLALEGVQVDGVINLDMVVWSDPAEVQEDLDVVTDYRSEWLADVLMESCVRYGDGLPGLKLIVPDFYRSDHAAFWLVGYPALLGIEDIDVPYPYYHSYDDDYPTIAGCFPLTRQITRAALGALAGLVGIHDDHIYNLAGIYAYPNPFRGDRHT</sequence>
<dbReference type="Gene3D" id="3.40.630.10">
    <property type="entry name" value="Zn peptidases"/>
    <property type="match status" value="1"/>
</dbReference>
<dbReference type="GO" id="GO:0008235">
    <property type="term" value="F:metalloexopeptidase activity"/>
    <property type="evidence" value="ECO:0007669"/>
    <property type="project" value="InterPro"/>
</dbReference>
<evidence type="ECO:0000259" key="3">
    <source>
        <dbReference type="Pfam" id="PF14870"/>
    </source>
</evidence>
<keyword evidence="1" id="KW-0732">Signal</keyword>
<feature type="domain" description="Photosynthesis system II assembly factor Ycf48/Hcf136-like" evidence="3">
    <location>
        <begin position="348"/>
        <end position="444"/>
    </location>
</feature>
<dbReference type="STRING" id="1817816.A2Y64_01835"/>
<evidence type="ECO:0000259" key="2">
    <source>
        <dbReference type="Pfam" id="PF04389"/>
    </source>
</evidence>
<dbReference type="InterPro" id="IPR007484">
    <property type="entry name" value="Peptidase_M28"/>
</dbReference>
<dbReference type="InterPro" id="IPR015943">
    <property type="entry name" value="WD40/YVTN_repeat-like_dom_sf"/>
</dbReference>
<evidence type="ECO:0000313" key="5">
    <source>
        <dbReference type="Proteomes" id="UP000177187"/>
    </source>
</evidence>
<evidence type="ECO:0000256" key="1">
    <source>
        <dbReference type="SAM" id="SignalP"/>
    </source>
</evidence>
<organism evidence="4 5">
    <name type="scientific">Candidatus Coatesbacteria bacterium RBG_13_66_14</name>
    <dbReference type="NCBI Taxonomy" id="1817816"/>
    <lineage>
        <taxon>Bacteria</taxon>
        <taxon>Candidatus Coatesiibacteriota</taxon>
    </lineage>
</organism>
<dbReference type="SUPFAM" id="SSF53187">
    <property type="entry name" value="Zn-dependent exopeptidases"/>
    <property type="match status" value="1"/>
</dbReference>
<evidence type="ECO:0000313" key="4">
    <source>
        <dbReference type="EMBL" id="OGD74472.1"/>
    </source>
</evidence>
<dbReference type="PANTHER" id="PTHR12147">
    <property type="entry name" value="METALLOPEPTIDASE M28 FAMILY MEMBER"/>
    <property type="match status" value="1"/>
</dbReference>
<comment type="caution">
    <text evidence="4">The sequence shown here is derived from an EMBL/GenBank/DDBJ whole genome shotgun (WGS) entry which is preliminary data.</text>
</comment>
<dbReference type="AlphaFoldDB" id="A0A1F5F4B6"/>
<dbReference type="PANTHER" id="PTHR12147:SF26">
    <property type="entry name" value="PEPTIDASE M28 DOMAIN-CONTAINING PROTEIN"/>
    <property type="match status" value="1"/>
</dbReference>
<dbReference type="Gene3D" id="2.130.10.10">
    <property type="entry name" value="YVTN repeat-like/Quinoprotein amine dehydrogenase"/>
    <property type="match status" value="2"/>
</dbReference>
<feature type="chain" id="PRO_5009518514" description="Peptidase M28 domain-containing protein" evidence="1">
    <location>
        <begin position="18"/>
        <end position="734"/>
    </location>
</feature>
<dbReference type="Pfam" id="PF04389">
    <property type="entry name" value="Peptidase_M28"/>
    <property type="match status" value="1"/>
</dbReference>
<dbReference type="InterPro" id="IPR028203">
    <property type="entry name" value="PSII_CF48-like_dom"/>
</dbReference>
<accession>A0A1F5F4B6</accession>
<feature type="signal peptide" evidence="1">
    <location>
        <begin position="1"/>
        <end position="17"/>
    </location>
</feature>
<dbReference type="SUPFAM" id="SSF110296">
    <property type="entry name" value="Oligoxyloglucan reducing end-specific cellobiohydrolase"/>
    <property type="match status" value="1"/>
</dbReference>
<evidence type="ECO:0008006" key="6">
    <source>
        <dbReference type="Google" id="ProtNLM"/>
    </source>
</evidence>
<gene>
    <name evidence="4" type="ORF">A2Y64_01835</name>
</gene>
<feature type="domain" description="Peptidase M28" evidence="2">
    <location>
        <begin position="494"/>
        <end position="686"/>
    </location>
</feature>